<dbReference type="NCBIfam" id="TIGR00112">
    <property type="entry name" value="proC"/>
    <property type="match status" value="1"/>
</dbReference>
<dbReference type="Gene3D" id="1.10.3730.10">
    <property type="entry name" value="ProC C-terminal domain-like"/>
    <property type="match status" value="1"/>
</dbReference>
<feature type="domain" description="Pyrroline-5-carboxylate reductase dimerisation" evidence="9">
    <location>
        <begin position="164"/>
        <end position="268"/>
    </location>
</feature>
<dbReference type="Pfam" id="PF14748">
    <property type="entry name" value="P5CR_dimer"/>
    <property type="match status" value="1"/>
</dbReference>
<gene>
    <name evidence="10" type="ORF">MNBD_GAMMA08-1738</name>
</gene>
<protein>
    <submittedName>
        <fullName evidence="10">Pyrroline-5-carboxylate reductase</fullName>
        <ecNumber evidence="10">1.5.1.2</ecNumber>
    </submittedName>
</protein>
<dbReference type="InterPro" id="IPR028939">
    <property type="entry name" value="P5C_Rdtase_cat_N"/>
</dbReference>
<dbReference type="SUPFAM" id="SSF48179">
    <property type="entry name" value="6-phosphogluconate dehydrogenase C-terminal domain-like"/>
    <property type="match status" value="1"/>
</dbReference>
<dbReference type="AlphaFoldDB" id="A0A3B0XYU0"/>
<keyword evidence="4" id="KW-0028">Amino-acid biosynthesis</keyword>
<dbReference type="InterPro" id="IPR008927">
    <property type="entry name" value="6-PGluconate_DH-like_C_sf"/>
</dbReference>
<comment type="pathway">
    <text evidence="1">Amino-acid biosynthesis; L-proline biosynthesis; L-proline from L-glutamate 5-semialdehyde: step 1/1.</text>
</comment>
<reference evidence="10" key="1">
    <citation type="submission" date="2018-06" db="EMBL/GenBank/DDBJ databases">
        <authorList>
            <person name="Zhirakovskaya E."/>
        </authorList>
    </citation>
    <scope>NUCLEOTIDE SEQUENCE</scope>
</reference>
<dbReference type="GO" id="GO:0004735">
    <property type="term" value="F:pyrroline-5-carboxylate reductase activity"/>
    <property type="evidence" value="ECO:0007669"/>
    <property type="project" value="UniProtKB-EC"/>
</dbReference>
<keyword evidence="3" id="KW-0963">Cytoplasm</keyword>
<keyword evidence="5" id="KW-0641">Proline biosynthesis</keyword>
<evidence type="ECO:0000256" key="2">
    <source>
        <dbReference type="ARBA" id="ARBA00005525"/>
    </source>
</evidence>
<dbReference type="PANTHER" id="PTHR11645:SF0">
    <property type="entry name" value="PYRROLINE-5-CARBOXYLATE REDUCTASE 3"/>
    <property type="match status" value="1"/>
</dbReference>
<evidence type="ECO:0000256" key="7">
    <source>
        <dbReference type="ARBA" id="ARBA00023002"/>
    </source>
</evidence>
<keyword evidence="6" id="KW-0521">NADP</keyword>
<dbReference type="PANTHER" id="PTHR11645">
    <property type="entry name" value="PYRROLINE-5-CARBOXYLATE REDUCTASE"/>
    <property type="match status" value="1"/>
</dbReference>
<evidence type="ECO:0000259" key="8">
    <source>
        <dbReference type="Pfam" id="PF03807"/>
    </source>
</evidence>
<comment type="similarity">
    <text evidence="2">Belongs to the pyrroline-5-carboxylate reductase family.</text>
</comment>
<evidence type="ECO:0000256" key="6">
    <source>
        <dbReference type="ARBA" id="ARBA00022857"/>
    </source>
</evidence>
<proteinExistence type="inferred from homology"/>
<sequence length="275" mass="29101">MMTQHICFIGGGNMAASLISGLISHKYAPNKITVTDLDTVKLEQLKQQYCVNTQTDNLTAVADADIIVLAVKPQVLNNVCATIKDIAQKNKPLFISIAAGIRSTDIDRWLGGNQSLVRCMPNTPALIQAGATGLFANAKTSREQKAQAEHILSAAGITLWVDSETQLDAVTAVSGSGPAYFFLFLEAMQHAGTQLGLDENSAAMLAKQTALGAARMAIEGTDSPATLREKVTSKGGTTAAAIASFENNKFSQIIEQALTAAHDRAIELADELGKN</sequence>
<dbReference type="InterPro" id="IPR000304">
    <property type="entry name" value="Pyrroline-COOH_reductase"/>
</dbReference>
<dbReference type="GO" id="GO:0055129">
    <property type="term" value="P:L-proline biosynthetic process"/>
    <property type="evidence" value="ECO:0007669"/>
    <property type="project" value="TreeGrafter"/>
</dbReference>
<dbReference type="InterPro" id="IPR053790">
    <property type="entry name" value="P5CR-like_CS"/>
</dbReference>
<dbReference type="Pfam" id="PF03807">
    <property type="entry name" value="F420_oxidored"/>
    <property type="match status" value="1"/>
</dbReference>
<dbReference type="SUPFAM" id="SSF51735">
    <property type="entry name" value="NAD(P)-binding Rossmann-fold domains"/>
    <property type="match status" value="1"/>
</dbReference>
<dbReference type="PROSITE" id="PS00521">
    <property type="entry name" value="P5CR"/>
    <property type="match status" value="1"/>
</dbReference>
<dbReference type="HAMAP" id="MF_01925">
    <property type="entry name" value="P5C_reductase"/>
    <property type="match status" value="1"/>
</dbReference>
<name>A0A3B0XYU0_9ZZZZ</name>
<dbReference type="FunFam" id="1.10.3730.10:FF:000001">
    <property type="entry name" value="Pyrroline-5-carboxylate reductase"/>
    <property type="match status" value="1"/>
</dbReference>
<dbReference type="EC" id="1.5.1.2" evidence="10"/>
<organism evidence="10">
    <name type="scientific">hydrothermal vent metagenome</name>
    <dbReference type="NCBI Taxonomy" id="652676"/>
    <lineage>
        <taxon>unclassified sequences</taxon>
        <taxon>metagenomes</taxon>
        <taxon>ecological metagenomes</taxon>
    </lineage>
</organism>
<evidence type="ECO:0000256" key="3">
    <source>
        <dbReference type="ARBA" id="ARBA00022490"/>
    </source>
</evidence>
<accession>A0A3B0XYU0</accession>
<dbReference type="InterPro" id="IPR036291">
    <property type="entry name" value="NAD(P)-bd_dom_sf"/>
</dbReference>
<dbReference type="InterPro" id="IPR029036">
    <property type="entry name" value="P5CR_dimer"/>
</dbReference>
<dbReference type="FunFam" id="3.40.50.720:FF:000105">
    <property type="entry name" value="Pyrroline-5-carboxylate reductase"/>
    <property type="match status" value="1"/>
</dbReference>
<evidence type="ECO:0000256" key="4">
    <source>
        <dbReference type="ARBA" id="ARBA00022605"/>
    </source>
</evidence>
<feature type="domain" description="Pyrroline-5-carboxylate reductase catalytic N-terminal" evidence="8">
    <location>
        <begin position="6"/>
        <end position="100"/>
    </location>
</feature>
<dbReference type="PIRSF" id="PIRSF000193">
    <property type="entry name" value="Pyrrol-5-carb_rd"/>
    <property type="match status" value="1"/>
</dbReference>
<keyword evidence="7 10" id="KW-0560">Oxidoreductase</keyword>
<evidence type="ECO:0000259" key="9">
    <source>
        <dbReference type="Pfam" id="PF14748"/>
    </source>
</evidence>
<dbReference type="Gene3D" id="3.40.50.720">
    <property type="entry name" value="NAD(P)-binding Rossmann-like Domain"/>
    <property type="match status" value="1"/>
</dbReference>
<evidence type="ECO:0000256" key="5">
    <source>
        <dbReference type="ARBA" id="ARBA00022650"/>
    </source>
</evidence>
<evidence type="ECO:0000256" key="1">
    <source>
        <dbReference type="ARBA" id="ARBA00005205"/>
    </source>
</evidence>
<evidence type="ECO:0000313" key="10">
    <source>
        <dbReference type="EMBL" id="VAW61444.1"/>
    </source>
</evidence>
<dbReference type="EMBL" id="UOFH01000182">
    <property type="protein sequence ID" value="VAW61444.1"/>
    <property type="molecule type" value="Genomic_DNA"/>
</dbReference>